<feature type="signal peptide" evidence="1">
    <location>
        <begin position="1"/>
        <end position="18"/>
    </location>
</feature>
<name>A0A6G1LNC7_9PEZI</name>
<organism evidence="2 3">
    <name type="scientific">Teratosphaeria nubilosa</name>
    <dbReference type="NCBI Taxonomy" id="161662"/>
    <lineage>
        <taxon>Eukaryota</taxon>
        <taxon>Fungi</taxon>
        <taxon>Dikarya</taxon>
        <taxon>Ascomycota</taxon>
        <taxon>Pezizomycotina</taxon>
        <taxon>Dothideomycetes</taxon>
        <taxon>Dothideomycetidae</taxon>
        <taxon>Mycosphaerellales</taxon>
        <taxon>Teratosphaeriaceae</taxon>
        <taxon>Teratosphaeria</taxon>
    </lineage>
</organism>
<sequence>MKFISTILSLALIATVTATAIPYPVDVAPGPTSFPANSGPSTKLDQETCGQITGQLEYYSVSLTATIIELYHALNCSPDSTTAHDFLLILVGGRVDLYPRIEAIIIEKITASGWNFVLTEVTIAELVVKCGLNTEIDTVAIFLATLDVDVHAYIAYWVHLSVSIGVSEQSCKVIGW</sequence>
<keyword evidence="3" id="KW-1185">Reference proteome</keyword>
<evidence type="ECO:0000256" key="1">
    <source>
        <dbReference type="SAM" id="SignalP"/>
    </source>
</evidence>
<dbReference type="EMBL" id="ML995808">
    <property type="protein sequence ID" value="KAF2774417.1"/>
    <property type="molecule type" value="Genomic_DNA"/>
</dbReference>
<gene>
    <name evidence="2" type="ORF">EJ03DRAFT_6439</name>
</gene>
<feature type="chain" id="PRO_5026157379" evidence="1">
    <location>
        <begin position="19"/>
        <end position="176"/>
    </location>
</feature>
<evidence type="ECO:0000313" key="2">
    <source>
        <dbReference type="EMBL" id="KAF2774417.1"/>
    </source>
</evidence>
<proteinExistence type="predicted"/>
<keyword evidence="1" id="KW-0732">Signal</keyword>
<dbReference type="AlphaFoldDB" id="A0A6G1LNC7"/>
<dbReference type="Proteomes" id="UP000799436">
    <property type="component" value="Unassembled WGS sequence"/>
</dbReference>
<reference evidence="2" key="1">
    <citation type="journal article" date="2020" name="Stud. Mycol.">
        <title>101 Dothideomycetes genomes: a test case for predicting lifestyles and emergence of pathogens.</title>
        <authorList>
            <person name="Haridas S."/>
            <person name="Albert R."/>
            <person name="Binder M."/>
            <person name="Bloem J."/>
            <person name="Labutti K."/>
            <person name="Salamov A."/>
            <person name="Andreopoulos B."/>
            <person name="Baker S."/>
            <person name="Barry K."/>
            <person name="Bills G."/>
            <person name="Bluhm B."/>
            <person name="Cannon C."/>
            <person name="Castanera R."/>
            <person name="Culley D."/>
            <person name="Daum C."/>
            <person name="Ezra D."/>
            <person name="Gonzalez J."/>
            <person name="Henrissat B."/>
            <person name="Kuo A."/>
            <person name="Liang C."/>
            <person name="Lipzen A."/>
            <person name="Lutzoni F."/>
            <person name="Magnuson J."/>
            <person name="Mondo S."/>
            <person name="Nolan M."/>
            <person name="Ohm R."/>
            <person name="Pangilinan J."/>
            <person name="Park H.-J."/>
            <person name="Ramirez L."/>
            <person name="Alfaro M."/>
            <person name="Sun H."/>
            <person name="Tritt A."/>
            <person name="Yoshinaga Y."/>
            <person name="Zwiers L.-H."/>
            <person name="Turgeon B."/>
            <person name="Goodwin S."/>
            <person name="Spatafora J."/>
            <person name="Crous P."/>
            <person name="Grigoriev I."/>
        </authorList>
    </citation>
    <scope>NUCLEOTIDE SEQUENCE</scope>
    <source>
        <strain evidence="2">CBS 116005</strain>
    </source>
</reference>
<accession>A0A6G1LNC7</accession>
<evidence type="ECO:0000313" key="3">
    <source>
        <dbReference type="Proteomes" id="UP000799436"/>
    </source>
</evidence>
<protein>
    <submittedName>
        <fullName evidence="2">Uncharacterized protein</fullName>
    </submittedName>
</protein>
<dbReference type="OrthoDB" id="10367748at2759"/>